<evidence type="ECO:0000256" key="1">
    <source>
        <dbReference type="SAM" id="MobiDB-lite"/>
    </source>
</evidence>
<organism evidence="2 3">
    <name type="scientific">Friedmanniomyces simplex</name>
    <dbReference type="NCBI Taxonomy" id="329884"/>
    <lineage>
        <taxon>Eukaryota</taxon>
        <taxon>Fungi</taxon>
        <taxon>Dikarya</taxon>
        <taxon>Ascomycota</taxon>
        <taxon>Pezizomycotina</taxon>
        <taxon>Dothideomycetes</taxon>
        <taxon>Dothideomycetidae</taxon>
        <taxon>Mycosphaerellales</taxon>
        <taxon>Teratosphaeriaceae</taxon>
        <taxon>Friedmanniomyces</taxon>
    </lineage>
</organism>
<evidence type="ECO:0000313" key="2">
    <source>
        <dbReference type="EMBL" id="TKA79587.1"/>
    </source>
</evidence>
<reference evidence="2 3" key="1">
    <citation type="submission" date="2017-03" db="EMBL/GenBank/DDBJ databases">
        <title>Genomes of endolithic fungi from Antarctica.</title>
        <authorList>
            <person name="Coleine C."/>
            <person name="Masonjones S."/>
            <person name="Stajich J.E."/>
        </authorList>
    </citation>
    <scope>NUCLEOTIDE SEQUENCE [LARGE SCALE GENOMIC DNA]</scope>
    <source>
        <strain evidence="2 3">CCFEE 5184</strain>
    </source>
</reference>
<feature type="compositionally biased region" description="Pro residues" evidence="1">
    <location>
        <begin position="34"/>
        <end position="44"/>
    </location>
</feature>
<keyword evidence="3" id="KW-1185">Reference proteome</keyword>
<accession>A0A4U0XSJ2</accession>
<gene>
    <name evidence="2" type="ORF">B0A55_03371</name>
</gene>
<sequence>MNWNHSTLDLLGTTTPYHDPVAVPGTPRLHHPASSPPDHPPPPPPKDDRPRATRTEVQALLHQTNSMRIEYQETIQRRLELLGELIRLNERQAPATAYYNELAALRDRVKQMQTMAEHLRERQNQLHDDVLRLEHQQAELREQIDDSRKKPKKTAPDEDEDEAGEKDVDAEEVPSHSRSGFQHGVSESYDSDIPLGYWETEEERREQRFEEILAKETRRPG</sequence>
<feature type="region of interest" description="Disordered" evidence="1">
    <location>
        <begin position="1"/>
        <end position="51"/>
    </location>
</feature>
<feature type="region of interest" description="Disordered" evidence="1">
    <location>
        <begin position="140"/>
        <end position="206"/>
    </location>
</feature>
<feature type="compositionally biased region" description="Acidic residues" evidence="1">
    <location>
        <begin position="157"/>
        <end position="172"/>
    </location>
</feature>
<feature type="compositionally biased region" description="Polar residues" evidence="1">
    <location>
        <begin position="1"/>
        <end position="16"/>
    </location>
</feature>
<dbReference type="Proteomes" id="UP000309340">
    <property type="component" value="Unassembled WGS sequence"/>
</dbReference>
<protein>
    <submittedName>
        <fullName evidence="2">Uncharacterized protein</fullName>
    </submittedName>
</protein>
<dbReference type="AlphaFoldDB" id="A0A4U0XSJ2"/>
<dbReference type="EMBL" id="NAJQ01000086">
    <property type="protein sequence ID" value="TKA79587.1"/>
    <property type="molecule type" value="Genomic_DNA"/>
</dbReference>
<proteinExistence type="predicted"/>
<evidence type="ECO:0000313" key="3">
    <source>
        <dbReference type="Proteomes" id="UP000309340"/>
    </source>
</evidence>
<name>A0A4U0XSJ2_9PEZI</name>
<comment type="caution">
    <text evidence="2">The sequence shown here is derived from an EMBL/GenBank/DDBJ whole genome shotgun (WGS) entry which is preliminary data.</text>
</comment>